<feature type="region of interest" description="Disordered" evidence="2">
    <location>
        <begin position="191"/>
        <end position="226"/>
    </location>
</feature>
<feature type="region of interest" description="Disordered" evidence="2">
    <location>
        <begin position="675"/>
        <end position="828"/>
    </location>
</feature>
<feature type="region of interest" description="Disordered" evidence="2">
    <location>
        <begin position="290"/>
        <end position="335"/>
    </location>
</feature>
<organism evidence="3 4">
    <name type="scientific">Sphagnum jensenii</name>
    <dbReference type="NCBI Taxonomy" id="128206"/>
    <lineage>
        <taxon>Eukaryota</taxon>
        <taxon>Viridiplantae</taxon>
        <taxon>Streptophyta</taxon>
        <taxon>Embryophyta</taxon>
        <taxon>Bryophyta</taxon>
        <taxon>Sphagnophytina</taxon>
        <taxon>Sphagnopsida</taxon>
        <taxon>Sphagnales</taxon>
        <taxon>Sphagnaceae</taxon>
        <taxon>Sphagnum</taxon>
    </lineage>
</organism>
<dbReference type="PANTHER" id="PTHR31447:SF0">
    <property type="entry name" value="HYDROXYPROLINE-RICH GLYCOPROTEIN FAMILY PROTEIN"/>
    <property type="match status" value="1"/>
</dbReference>
<dbReference type="InterPro" id="IPR037151">
    <property type="entry name" value="AlkB-like_sf"/>
</dbReference>
<sequence length="828" mass="88676">MASGDVQSKIPNMVLGSYGKEHMCLFDSRGGLVMPPSPQLDLLQQQQQHQRQWIPDERDAFISWLRGEFAAANAIIDAMCHHLQMSGKPGEYDVVLTCIQARRYNWTVVLHMQQYFSVAEVNFALQQVMWQKKQSLPPEQPSHMSQAQQFYTYPEAIYGGGTRQEMTNGVQDPRELRGDFVIPRFAAAVQQQSGLEGQQGAPENLASAGWSDIPGDRRATGPENNARQQLTPANLEASPSLQPPQPPSAHLQPKAYGENLTEAGSRLSEDAIASPSPTLSAHSSHQNLVVNMGGNQSNADNCLNGNSEGHLLDQPEEKLSPPEDSKEEDPQHLPTVKTSKYYSCSESVDGKMINVAEGLQLFEDVLDSSETNQLTLLINGIQAAGRKAQRIIDRLFDWLLLAGRTSVGSTRGFNGQGRDTIHFGCQHPGAHRDISEPIPACLQVIIDRLVAWHLIPPSKVPDSCSIHILDEGDYLPPHIDHSHLERPFYTLTLLSECSLVLGHSLAMDTPGDFKGAFHLSLPAGSVLVLQGSSADIARHALSSSPAKRISIMLGKLLPNKTSRVPPQIASLPHPVAGSPPVSLSSWPPAFNTHLPTQGAKGSSFSNSKPHILGLVSGVLPVPTVRLPSVAQVLPSMPSVGSSRLKPLFPPVAVNHSSTYAPTAVIPQAPWSAMPRPLPPSRAPSTGTGVFFPSGGVSSGPGRPVAIPQHRRQGSSLSQSPPLLQKTNSLPASFISPAHSPSPTKNIKASVSSSQLSSDGPQGERTILLDSSSQDASGTSLSDSGTSDKGSGKEPAMDVSPTSVTNCTRSRKEVELSLTSSLVSNGLPG</sequence>
<evidence type="ECO:0000313" key="3">
    <source>
        <dbReference type="EMBL" id="CAK9876302.1"/>
    </source>
</evidence>
<feature type="compositionally biased region" description="Low complexity" evidence="2">
    <location>
        <begin position="815"/>
        <end position="828"/>
    </location>
</feature>
<dbReference type="SUPFAM" id="SSF51197">
    <property type="entry name" value="Clavaminate synthase-like"/>
    <property type="match status" value="1"/>
</dbReference>
<evidence type="ECO:0000256" key="2">
    <source>
        <dbReference type="SAM" id="MobiDB-lite"/>
    </source>
</evidence>
<name>A0ABP1BKY8_9BRYO</name>
<comment type="similarity">
    <text evidence="1">Belongs to the alkB family.</text>
</comment>
<dbReference type="InterPro" id="IPR044842">
    <property type="entry name" value="ALKBH9B/ALKBH10B-like"/>
</dbReference>
<accession>A0ABP1BKY8</accession>
<feature type="compositionally biased region" description="Low complexity" evidence="2">
    <location>
        <begin position="684"/>
        <end position="701"/>
    </location>
</feature>
<dbReference type="Proteomes" id="UP001497522">
    <property type="component" value="Chromosome 5"/>
</dbReference>
<feature type="compositionally biased region" description="Polar residues" evidence="2">
    <location>
        <begin position="738"/>
        <end position="759"/>
    </location>
</feature>
<reference evidence="3" key="1">
    <citation type="submission" date="2024-03" db="EMBL/GenBank/DDBJ databases">
        <authorList>
            <consortium name="ELIXIR-Norway"/>
            <consortium name="Elixir Norway"/>
        </authorList>
    </citation>
    <scope>NUCLEOTIDE SEQUENCE</scope>
</reference>
<gene>
    <name evidence="3" type="ORF">CSSPJE1EN2_LOCUS18524</name>
</gene>
<keyword evidence="4" id="KW-1185">Reference proteome</keyword>
<dbReference type="PANTHER" id="PTHR31447">
    <property type="entry name" value="HYDROXYPROLINE-RICH GLYCOPROTEIN FAMILY PROTEIN-RELATED"/>
    <property type="match status" value="1"/>
</dbReference>
<proteinExistence type="inferred from homology"/>
<evidence type="ECO:0000313" key="4">
    <source>
        <dbReference type="Proteomes" id="UP001497522"/>
    </source>
</evidence>
<feature type="compositionally biased region" description="Low complexity" evidence="2">
    <location>
        <begin position="776"/>
        <end position="788"/>
    </location>
</feature>
<feature type="compositionally biased region" description="Low complexity" evidence="2">
    <location>
        <begin position="714"/>
        <end position="724"/>
    </location>
</feature>
<dbReference type="Gene3D" id="2.60.120.590">
    <property type="entry name" value="Alpha-ketoglutarate-dependent dioxygenase AlkB-like"/>
    <property type="match status" value="1"/>
</dbReference>
<protein>
    <submittedName>
        <fullName evidence="3">Uncharacterized protein</fullName>
    </submittedName>
</protein>
<feature type="compositionally biased region" description="Basic and acidic residues" evidence="2">
    <location>
        <begin position="310"/>
        <end position="331"/>
    </location>
</feature>
<feature type="compositionally biased region" description="Polar residues" evidence="2">
    <location>
        <begin position="290"/>
        <end position="307"/>
    </location>
</feature>
<dbReference type="EMBL" id="OZ023706">
    <property type="protein sequence ID" value="CAK9876302.1"/>
    <property type="molecule type" value="Genomic_DNA"/>
</dbReference>
<evidence type="ECO:0000256" key="1">
    <source>
        <dbReference type="ARBA" id="ARBA00007879"/>
    </source>
</evidence>